<dbReference type="Pfam" id="PF01243">
    <property type="entry name" value="PNPOx_N"/>
    <property type="match status" value="1"/>
</dbReference>
<protein>
    <recommendedName>
        <fullName evidence="2">Pyridoxamine 5'-phosphate oxidase N-terminal domain-containing protein</fullName>
    </recommendedName>
</protein>
<dbReference type="InterPro" id="IPR012349">
    <property type="entry name" value="Split_barrel_FMN-bd"/>
</dbReference>
<dbReference type="PANTHER" id="PTHR35176:SF6">
    <property type="entry name" value="HEME OXYGENASE HI_0854-RELATED"/>
    <property type="match status" value="1"/>
</dbReference>
<sequence length="161" mass="17764">MWSPATVPNVRERELLEEYIAGAGLMQLSTVCADGTPVVCTVWYVPSFAPDRMLFISRQDRVHSRNIRRNPAVAGAVLADPPTELGLTGRGVSFTGRAAELPGTGIDAKKRAFAARWPRSTGVLGAMPDCASRMYEIAVERWVLFDEENFRESPRREIAGQ</sequence>
<keyword evidence="4" id="KW-1185">Reference proteome</keyword>
<name>A0A7G1KGB9_9NOCA</name>
<dbReference type="GO" id="GO:0005829">
    <property type="term" value="C:cytosol"/>
    <property type="evidence" value="ECO:0007669"/>
    <property type="project" value="TreeGrafter"/>
</dbReference>
<feature type="domain" description="Pyridoxamine 5'-phosphate oxidase N-terminal" evidence="2">
    <location>
        <begin position="16"/>
        <end position="142"/>
    </location>
</feature>
<dbReference type="InterPro" id="IPR011576">
    <property type="entry name" value="Pyridox_Oxase_N"/>
</dbReference>
<keyword evidence="1" id="KW-0560">Oxidoreductase</keyword>
<dbReference type="Gene3D" id="2.30.110.10">
    <property type="entry name" value="Electron Transport, Fmn-binding Protein, Chain A"/>
    <property type="match status" value="1"/>
</dbReference>
<dbReference type="SUPFAM" id="SSF50475">
    <property type="entry name" value="FMN-binding split barrel"/>
    <property type="match status" value="1"/>
</dbReference>
<dbReference type="GO" id="GO:0070967">
    <property type="term" value="F:coenzyme F420 binding"/>
    <property type="evidence" value="ECO:0007669"/>
    <property type="project" value="TreeGrafter"/>
</dbReference>
<dbReference type="KEGG" id="nwl:NWFMUON74_20290"/>
<gene>
    <name evidence="3" type="ORF">NWFMUON74_20290</name>
</gene>
<accession>A0A7G1KGB9</accession>
<organism evidence="3 4">
    <name type="scientific">Nocardia wallacei</name>
    <dbReference type="NCBI Taxonomy" id="480035"/>
    <lineage>
        <taxon>Bacteria</taxon>
        <taxon>Bacillati</taxon>
        <taxon>Actinomycetota</taxon>
        <taxon>Actinomycetes</taxon>
        <taxon>Mycobacteriales</taxon>
        <taxon>Nocardiaceae</taxon>
        <taxon>Nocardia</taxon>
    </lineage>
</organism>
<proteinExistence type="predicted"/>
<dbReference type="PANTHER" id="PTHR35176">
    <property type="entry name" value="HEME OXYGENASE HI_0854-RELATED"/>
    <property type="match status" value="1"/>
</dbReference>
<dbReference type="EMBL" id="AP023396">
    <property type="protein sequence ID" value="BCK54257.1"/>
    <property type="molecule type" value="Genomic_DNA"/>
</dbReference>
<dbReference type="AlphaFoldDB" id="A0A7G1KGB9"/>
<evidence type="ECO:0000313" key="3">
    <source>
        <dbReference type="EMBL" id="BCK54257.1"/>
    </source>
</evidence>
<reference evidence="3 4" key="1">
    <citation type="submission" date="2020-08" db="EMBL/GenBank/DDBJ databases">
        <title>Genome Sequencing of Nocardia wallacei strain FMUON74 and assembly.</title>
        <authorList>
            <person name="Toyokawa M."/>
            <person name="Uesaka K."/>
        </authorList>
    </citation>
    <scope>NUCLEOTIDE SEQUENCE [LARGE SCALE GENOMIC DNA]</scope>
    <source>
        <strain evidence="3 4">FMUON74</strain>
    </source>
</reference>
<evidence type="ECO:0000256" key="1">
    <source>
        <dbReference type="ARBA" id="ARBA00023002"/>
    </source>
</evidence>
<dbReference type="Proteomes" id="UP000516173">
    <property type="component" value="Chromosome"/>
</dbReference>
<dbReference type="GO" id="GO:0016627">
    <property type="term" value="F:oxidoreductase activity, acting on the CH-CH group of donors"/>
    <property type="evidence" value="ECO:0007669"/>
    <property type="project" value="TreeGrafter"/>
</dbReference>
<evidence type="ECO:0000259" key="2">
    <source>
        <dbReference type="Pfam" id="PF01243"/>
    </source>
</evidence>
<dbReference type="InterPro" id="IPR052019">
    <property type="entry name" value="F420H2_bilvrd_red/Heme_oxyg"/>
</dbReference>
<evidence type="ECO:0000313" key="4">
    <source>
        <dbReference type="Proteomes" id="UP000516173"/>
    </source>
</evidence>